<dbReference type="SUPFAM" id="SSF48403">
    <property type="entry name" value="Ankyrin repeat"/>
    <property type="match status" value="1"/>
</dbReference>
<keyword evidence="3" id="KW-0677">Repeat</keyword>
<dbReference type="PANTHER" id="PTHR24186">
    <property type="entry name" value="PROTEIN PHOSPHATASE 1 REGULATORY SUBUNIT"/>
    <property type="match status" value="1"/>
</dbReference>
<dbReference type="KEGG" id="egu:114914301"/>
<dbReference type="Proteomes" id="UP000504607">
    <property type="component" value="Chromosome 6"/>
</dbReference>
<evidence type="ECO:0000313" key="10">
    <source>
        <dbReference type="Proteomes" id="UP000504607"/>
    </source>
</evidence>
<name>A0A8N4I901_ELAGV</name>
<sequence length="495" mass="54511">MAGRHSMATYFIEIASWLSHRCGDIEGANPLKQMMMTTNNEGNTALHKALLHGHSRLALELLQIEPKQSELINTNLESPMYIAAFKGLADAVTALVQIPSSNHGGPYGNTALHAATISGHLSIAETLLSGRRELAKARNNYETIALIHAAADNNLEMVQLHLRFDPSLAYIMNNAGSAFHYAAQRGHVRIAEELIRQCPDSAFVVDSNGRNALHMAIVEEQVDFVKYILKTPALHGLLNQPDKKKYTPVHLAAERCNPEILRAMLAHERVDRAASCGSWSALDNFLYTVEPDKTLKWNQMYTLLAHAIPSVCTSELWHKVNKKLTQEANCQIQSLTARYTRHTTMTAILIATVTFAAAFTMPGGFSGNEGPDEGLPILVRKAAFKVFVISDTIAMITSLAAAFLCIIAGWEDIDFLLHYRASTRKLLWCASAAMSVAFATAMFTVTAPRNLPLAILLVTLCCPLPFLTCILGLWPLCKLHLLFGGKFRPDLLEQV</sequence>
<evidence type="ECO:0000256" key="5">
    <source>
        <dbReference type="ARBA" id="ARBA00023043"/>
    </source>
</evidence>
<keyword evidence="6 8" id="KW-0472">Membrane</keyword>
<keyword evidence="2 8" id="KW-0812">Transmembrane</keyword>
<feature type="repeat" description="ANK" evidence="7">
    <location>
        <begin position="107"/>
        <end position="129"/>
    </location>
</feature>
<dbReference type="AlphaFoldDB" id="A0A8N4I901"/>
<dbReference type="GO" id="GO:0005886">
    <property type="term" value="C:plasma membrane"/>
    <property type="evidence" value="ECO:0007669"/>
    <property type="project" value="TreeGrafter"/>
</dbReference>
<evidence type="ECO:0000256" key="1">
    <source>
        <dbReference type="ARBA" id="ARBA00004141"/>
    </source>
</evidence>
<evidence type="ECO:0000256" key="3">
    <source>
        <dbReference type="ARBA" id="ARBA00022737"/>
    </source>
</evidence>
<comment type="subcellular location">
    <subcellularLocation>
        <location evidence="1">Membrane</location>
        <topology evidence="1">Multi-pass membrane protein</topology>
    </subcellularLocation>
</comment>
<gene>
    <name evidence="11" type="primary">LOC114914301</name>
</gene>
<evidence type="ECO:0000313" key="11">
    <source>
        <dbReference type="RefSeq" id="XP_029121016.1"/>
    </source>
</evidence>
<dbReference type="SMART" id="SM00248">
    <property type="entry name" value="ANK"/>
    <property type="match status" value="7"/>
</dbReference>
<keyword evidence="5 7" id="KW-0040">ANK repeat</keyword>
<organism evidence="10 11">
    <name type="scientific">Elaeis guineensis var. tenera</name>
    <name type="common">Oil palm</name>
    <dbReference type="NCBI Taxonomy" id="51953"/>
    <lineage>
        <taxon>Eukaryota</taxon>
        <taxon>Viridiplantae</taxon>
        <taxon>Streptophyta</taxon>
        <taxon>Embryophyta</taxon>
        <taxon>Tracheophyta</taxon>
        <taxon>Spermatophyta</taxon>
        <taxon>Magnoliopsida</taxon>
        <taxon>Liliopsida</taxon>
        <taxon>Arecaceae</taxon>
        <taxon>Arecoideae</taxon>
        <taxon>Cocoseae</taxon>
        <taxon>Elaeidinae</taxon>
        <taxon>Elaeis</taxon>
    </lineage>
</organism>
<evidence type="ECO:0000256" key="7">
    <source>
        <dbReference type="PROSITE-ProRule" id="PRU00023"/>
    </source>
</evidence>
<evidence type="ECO:0000256" key="4">
    <source>
        <dbReference type="ARBA" id="ARBA00022989"/>
    </source>
</evidence>
<evidence type="ECO:0000259" key="9">
    <source>
        <dbReference type="Pfam" id="PF13962"/>
    </source>
</evidence>
<accession>A0A8N4I901</accession>
<dbReference type="OrthoDB" id="303876at2759"/>
<dbReference type="InterPro" id="IPR026961">
    <property type="entry name" value="PGG_dom"/>
</dbReference>
<dbReference type="Gene3D" id="1.25.40.20">
    <property type="entry name" value="Ankyrin repeat-containing domain"/>
    <property type="match status" value="1"/>
</dbReference>
<feature type="transmembrane region" description="Helical" evidence="8">
    <location>
        <begin position="343"/>
        <end position="362"/>
    </location>
</feature>
<protein>
    <submittedName>
        <fullName evidence="11">LOW QUALITY PROTEIN: ankyrin repeat-containing protein At5g02620-like</fullName>
    </submittedName>
</protein>
<dbReference type="RefSeq" id="XP_029121016.1">
    <property type="nucleotide sequence ID" value="XM_029265183.1"/>
</dbReference>
<reference evidence="11" key="1">
    <citation type="submission" date="2025-08" db="UniProtKB">
        <authorList>
            <consortium name="RefSeq"/>
        </authorList>
    </citation>
    <scope>IDENTIFICATION</scope>
</reference>
<proteinExistence type="predicted"/>
<feature type="domain" description="PGG" evidence="9">
    <location>
        <begin position="340"/>
        <end position="444"/>
    </location>
</feature>
<dbReference type="PANTHER" id="PTHR24186:SF54">
    <property type="entry name" value="PGG DOMAIN-CONTAINING PROTEIN"/>
    <property type="match status" value="1"/>
</dbReference>
<dbReference type="PROSITE" id="PS50297">
    <property type="entry name" value="ANK_REP_REGION"/>
    <property type="match status" value="1"/>
</dbReference>
<feature type="transmembrane region" description="Helical" evidence="8">
    <location>
        <begin position="382"/>
        <end position="406"/>
    </location>
</feature>
<dbReference type="InterPro" id="IPR036770">
    <property type="entry name" value="Ankyrin_rpt-contain_sf"/>
</dbReference>
<evidence type="ECO:0000256" key="6">
    <source>
        <dbReference type="ARBA" id="ARBA00023136"/>
    </source>
</evidence>
<feature type="transmembrane region" description="Helical" evidence="8">
    <location>
        <begin position="453"/>
        <end position="476"/>
    </location>
</feature>
<keyword evidence="10" id="KW-1185">Reference proteome</keyword>
<dbReference type="InterPro" id="IPR002110">
    <property type="entry name" value="Ankyrin_rpt"/>
</dbReference>
<dbReference type="Pfam" id="PF12796">
    <property type="entry name" value="Ank_2"/>
    <property type="match status" value="2"/>
</dbReference>
<dbReference type="PROSITE" id="PS50088">
    <property type="entry name" value="ANK_REPEAT"/>
    <property type="match status" value="1"/>
</dbReference>
<dbReference type="Pfam" id="PF13962">
    <property type="entry name" value="PGG"/>
    <property type="match status" value="1"/>
</dbReference>
<feature type="transmembrane region" description="Helical" evidence="8">
    <location>
        <begin position="426"/>
        <end position="447"/>
    </location>
</feature>
<evidence type="ECO:0000256" key="8">
    <source>
        <dbReference type="SAM" id="Phobius"/>
    </source>
</evidence>
<keyword evidence="4 8" id="KW-1133">Transmembrane helix</keyword>
<evidence type="ECO:0000256" key="2">
    <source>
        <dbReference type="ARBA" id="ARBA00022692"/>
    </source>
</evidence>